<dbReference type="STRING" id="483219.LILAB_10220"/>
<reference evidence="1 2" key="1">
    <citation type="journal article" date="2011" name="J. Bacteriol.">
        <title>Genome sequence of the halotolerant marine bacterium Myxococcus fulvus HW-1.</title>
        <authorList>
            <person name="Li Z.F."/>
            <person name="Li X."/>
            <person name="Liu H."/>
            <person name="Liu X."/>
            <person name="Han K."/>
            <person name="Wu Z.H."/>
            <person name="Hu W."/>
            <person name="Li F.F."/>
            <person name="Li Y.Z."/>
        </authorList>
    </citation>
    <scope>NUCLEOTIDE SEQUENCE [LARGE SCALE GENOMIC DNA]</scope>
    <source>
        <strain evidence="2">ATCC BAA-855 / HW-1</strain>
    </source>
</reference>
<name>F8CL42_MYXFH</name>
<dbReference type="KEGG" id="mfu:LILAB_10220"/>
<protein>
    <submittedName>
        <fullName evidence="1">Alpha/beta fold family hydrolase</fullName>
    </submittedName>
</protein>
<organism evidence="1 2">
    <name type="scientific">Myxococcus fulvus (strain ATCC BAA-855 / HW-1)</name>
    <dbReference type="NCBI Taxonomy" id="483219"/>
    <lineage>
        <taxon>Bacteria</taxon>
        <taxon>Pseudomonadati</taxon>
        <taxon>Myxococcota</taxon>
        <taxon>Myxococcia</taxon>
        <taxon>Myxococcales</taxon>
        <taxon>Cystobacterineae</taxon>
        <taxon>Myxococcaceae</taxon>
        <taxon>Myxococcus</taxon>
    </lineage>
</organism>
<dbReference type="HOGENOM" id="CLU_3330539_0_0_7"/>
<keyword evidence="1" id="KW-0378">Hydrolase</keyword>
<evidence type="ECO:0000313" key="1">
    <source>
        <dbReference type="EMBL" id="AEI63955.1"/>
    </source>
</evidence>
<dbReference type="Proteomes" id="UP000000488">
    <property type="component" value="Chromosome"/>
</dbReference>
<accession>F8CL42</accession>
<dbReference type="GO" id="GO:0016787">
    <property type="term" value="F:hydrolase activity"/>
    <property type="evidence" value="ECO:0007669"/>
    <property type="project" value="UniProtKB-KW"/>
</dbReference>
<gene>
    <name evidence="1" type="ordered locus">LILAB_10220</name>
</gene>
<dbReference type="eggNOG" id="COG2267">
    <property type="taxonomic scope" value="Bacteria"/>
</dbReference>
<dbReference type="EMBL" id="CP002830">
    <property type="protein sequence ID" value="AEI63955.1"/>
    <property type="molecule type" value="Genomic_DNA"/>
</dbReference>
<dbReference type="AlphaFoldDB" id="F8CL42"/>
<proteinExistence type="predicted"/>
<sequence length="38" mass="3927">MTLPRGGHSSTVEEPALVNATLGTFLDAQTEARASKAV</sequence>
<evidence type="ECO:0000313" key="2">
    <source>
        <dbReference type="Proteomes" id="UP000000488"/>
    </source>
</evidence>